<dbReference type="Gene3D" id="1.10.600.10">
    <property type="entry name" value="Farnesyl Diphosphate Synthase"/>
    <property type="match status" value="1"/>
</dbReference>
<evidence type="ECO:0000313" key="1">
    <source>
        <dbReference type="EMBL" id="CAL8137590.1"/>
    </source>
</evidence>
<name>A0ABP1RWE8_9HEXA</name>
<dbReference type="Proteomes" id="UP001642540">
    <property type="component" value="Unassembled WGS sequence"/>
</dbReference>
<evidence type="ECO:0000313" key="2">
    <source>
        <dbReference type="Proteomes" id="UP001642540"/>
    </source>
</evidence>
<dbReference type="InterPro" id="IPR008949">
    <property type="entry name" value="Isoprenoid_synthase_dom_sf"/>
</dbReference>
<proteinExistence type="predicted"/>
<protein>
    <submittedName>
        <fullName evidence="1">Uncharacterized protein</fullName>
    </submittedName>
</protein>
<comment type="caution">
    <text evidence="1">The sequence shown here is derived from an EMBL/GenBank/DDBJ whole genome shotgun (WGS) entry which is preliminary data.</text>
</comment>
<accession>A0ABP1RWE8</accession>
<gene>
    <name evidence="1" type="ORF">ODALV1_LOCUS26988</name>
</gene>
<dbReference type="SUPFAM" id="SSF48576">
    <property type="entry name" value="Terpenoid synthases"/>
    <property type="match status" value="1"/>
</dbReference>
<reference evidence="1 2" key="1">
    <citation type="submission" date="2024-08" db="EMBL/GenBank/DDBJ databases">
        <authorList>
            <person name="Cucini C."/>
            <person name="Frati F."/>
        </authorList>
    </citation>
    <scope>NUCLEOTIDE SEQUENCE [LARGE SCALE GENOMIC DNA]</scope>
</reference>
<keyword evidence="2" id="KW-1185">Reference proteome</keyword>
<sequence length="475" mass="54632">MEMIATSERVDPQQPTCKNFVSTCVISLVDPGITSSTSACTGGDPTVVIISSSDDMKGKESLPNDISVEETKANKALTTRRSHYCLVCNNNSENSQETQSASTPSTNRIKLIQKFGQLQKSTPNQNNIFLTLPHGKYPFPVLEEQQVKTVKNFVEKWIFSHNLVNETHPISLRLEEYPIKHAFYLAPIFPKNPVGLKLKTFLKFASCWWIMDDFFWRSASADQTPFLHSGFFKDLKKIVTNVITGLYRHPDAVPYFEIPLFHHCLKALLEVQEDLRECVGNTSYDKHYKYLLREMLEWIEGYKIFIHTNVGSSLESCDWTFLSCRRFNGRSCLLEVIQMLDGAFIGDSIRDQKLFKMFYETGIFIHNLSTDLFSAEKDVEADFNMGSLLVRHQQHEKQRSQKERCAHESFQVVLNEFNRAVIDFQRISKGLLNEISQHEQLERFVNNCHNFIDGGIKVLLEEAKCCDNYLFEANN</sequence>
<dbReference type="EMBL" id="CAXLJM020000118">
    <property type="protein sequence ID" value="CAL8137590.1"/>
    <property type="molecule type" value="Genomic_DNA"/>
</dbReference>
<organism evidence="1 2">
    <name type="scientific">Orchesella dallaii</name>
    <dbReference type="NCBI Taxonomy" id="48710"/>
    <lineage>
        <taxon>Eukaryota</taxon>
        <taxon>Metazoa</taxon>
        <taxon>Ecdysozoa</taxon>
        <taxon>Arthropoda</taxon>
        <taxon>Hexapoda</taxon>
        <taxon>Collembola</taxon>
        <taxon>Entomobryomorpha</taxon>
        <taxon>Entomobryoidea</taxon>
        <taxon>Orchesellidae</taxon>
        <taxon>Orchesellinae</taxon>
        <taxon>Orchesella</taxon>
    </lineage>
</organism>